<dbReference type="PANTHER" id="PTHR42733:SF12">
    <property type="entry name" value="PROTEINASE"/>
    <property type="match status" value="1"/>
</dbReference>
<dbReference type="NCBIfam" id="TIGR01382">
    <property type="entry name" value="PfpI"/>
    <property type="match status" value="1"/>
</dbReference>
<dbReference type="GO" id="GO:0016740">
    <property type="term" value="F:transferase activity"/>
    <property type="evidence" value="ECO:0007669"/>
    <property type="project" value="UniProtKB-KW"/>
</dbReference>
<evidence type="ECO:0000313" key="3">
    <source>
        <dbReference type="EMBL" id="RXF70772.1"/>
    </source>
</evidence>
<protein>
    <submittedName>
        <fullName evidence="3">Type 1 glutamine amidotransferase</fullName>
    </submittedName>
</protein>
<dbReference type="InterPro" id="IPR006286">
    <property type="entry name" value="C56_PfpI-like"/>
</dbReference>
<dbReference type="Proteomes" id="UP000289708">
    <property type="component" value="Unassembled WGS sequence"/>
</dbReference>
<gene>
    <name evidence="3" type="ORF">EK403_16430</name>
</gene>
<dbReference type="AlphaFoldDB" id="A0A4V1KII1"/>
<keyword evidence="4" id="KW-1185">Reference proteome</keyword>
<dbReference type="PANTHER" id="PTHR42733">
    <property type="entry name" value="DJ-1 PROTEIN"/>
    <property type="match status" value="1"/>
</dbReference>
<keyword evidence="3" id="KW-0315">Glutamine amidotransferase</keyword>
<accession>A0A4V1KII1</accession>
<dbReference type="EMBL" id="RYFI01000017">
    <property type="protein sequence ID" value="RXF70772.1"/>
    <property type="molecule type" value="Genomic_DNA"/>
</dbReference>
<reference evidence="3 4" key="1">
    <citation type="submission" date="2018-12" db="EMBL/GenBank/DDBJ databases">
        <title>bacterium Hansschlegelia zhihuaiae S113.</title>
        <authorList>
            <person name="He J."/>
        </authorList>
    </citation>
    <scope>NUCLEOTIDE SEQUENCE [LARGE SCALE GENOMIC DNA]</scope>
    <source>
        <strain evidence="3 4">S 113</strain>
    </source>
</reference>
<organism evidence="3 4">
    <name type="scientific">Hansschlegelia zhihuaiae</name>
    <dbReference type="NCBI Taxonomy" id="405005"/>
    <lineage>
        <taxon>Bacteria</taxon>
        <taxon>Pseudomonadati</taxon>
        <taxon>Pseudomonadota</taxon>
        <taxon>Alphaproteobacteria</taxon>
        <taxon>Hyphomicrobiales</taxon>
        <taxon>Methylopilaceae</taxon>
        <taxon>Hansschlegelia</taxon>
    </lineage>
</organism>
<dbReference type="CDD" id="cd03134">
    <property type="entry name" value="GATase1_PfpI_like"/>
    <property type="match status" value="1"/>
</dbReference>
<dbReference type="InterPro" id="IPR002818">
    <property type="entry name" value="DJ-1/PfpI"/>
</dbReference>
<evidence type="ECO:0000259" key="2">
    <source>
        <dbReference type="Pfam" id="PF01965"/>
    </source>
</evidence>
<dbReference type="OrthoDB" id="9792284at2"/>
<feature type="domain" description="DJ-1/PfpI" evidence="2">
    <location>
        <begin position="8"/>
        <end position="176"/>
    </location>
</feature>
<dbReference type="Pfam" id="PF01965">
    <property type="entry name" value="DJ-1_PfpI"/>
    <property type="match status" value="1"/>
</dbReference>
<proteinExistence type="inferred from homology"/>
<evidence type="ECO:0000256" key="1">
    <source>
        <dbReference type="ARBA" id="ARBA00008542"/>
    </source>
</evidence>
<name>A0A4V1KII1_9HYPH</name>
<comment type="caution">
    <text evidence="3">The sequence shown here is derived from an EMBL/GenBank/DDBJ whole genome shotgun (WGS) entry which is preliminary data.</text>
</comment>
<sequence length="190" mass="20030">MATRLDGRKIAILAADGFEQVELTEPMKALKEAGAMVSVVSLKSGSIQGFKHDKPGDSVSVDKEVAGARAEEFDGLLIPGGLFNPDALRSDPKAVAFAKSFFDAGKPVASICHGPQVLITAGVVKGRKMTSWGAVQTDLRNAGAIVSDEPVVVDQGLVTSRKPDDIPAFNAKMIEEFAEGRHQGQQRSAA</sequence>
<dbReference type="SUPFAM" id="SSF52317">
    <property type="entry name" value="Class I glutamine amidotransferase-like"/>
    <property type="match status" value="1"/>
</dbReference>
<dbReference type="PROSITE" id="PS51276">
    <property type="entry name" value="PEPTIDASE_C56_PFPI"/>
    <property type="match status" value="1"/>
</dbReference>
<evidence type="ECO:0000313" key="4">
    <source>
        <dbReference type="Proteomes" id="UP000289708"/>
    </source>
</evidence>
<dbReference type="RefSeq" id="WP_128778565.1">
    <property type="nucleotide sequence ID" value="NZ_RYFI01000017.1"/>
</dbReference>
<comment type="similarity">
    <text evidence="1">Belongs to the peptidase C56 family.</text>
</comment>
<keyword evidence="3" id="KW-0808">Transferase</keyword>
<dbReference type="Gene3D" id="3.40.50.880">
    <property type="match status" value="1"/>
</dbReference>
<dbReference type="InterPro" id="IPR029062">
    <property type="entry name" value="Class_I_gatase-like"/>
</dbReference>